<name>A0A5U0Q4P8_SALER</name>
<feature type="domain" description="Transposase (putative) YhgA-like" evidence="2">
    <location>
        <begin position="12"/>
        <end position="212"/>
    </location>
</feature>
<dbReference type="NCBIfam" id="TIGR01784">
    <property type="entry name" value="T_den_put_tspse"/>
    <property type="match status" value="1"/>
</dbReference>
<dbReference type="GO" id="GO:1990238">
    <property type="term" value="F:double-stranded DNA endonuclease activity"/>
    <property type="evidence" value="ECO:0007669"/>
    <property type="project" value="TreeGrafter"/>
</dbReference>
<dbReference type="InterPro" id="IPR010106">
    <property type="entry name" value="RpnA"/>
</dbReference>
<comment type="similarity">
    <text evidence="1">Belongs to the Rpn/YhgA-like nuclease family.</text>
</comment>
<dbReference type="PANTHER" id="PTHR34611:SF2">
    <property type="entry name" value="INACTIVE RECOMBINATION-PROMOTING NUCLEASE-LIKE PROTEIN RPNE-RELATED"/>
    <property type="match status" value="1"/>
</dbReference>
<accession>A0A5U0Q4P8</accession>
<evidence type="ECO:0000313" key="3">
    <source>
        <dbReference type="EMBL" id="EBO4819292.1"/>
    </source>
</evidence>
<dbReference type="InterPro" id="IPR006842">
    <property type="entry name" value="Transposase_31"/>
</dbReference>
<evidence type="ECO:0000259" key="2">
    <source>
        <dbReference type="Pfam" id="PF04754"/>
    </source>
</evidence>
<proteinExistence type="inferred from homology"/>
<sequence>MNNEKGHNRPGHDGLFKLFLREPDTARDFLAVHLPADIRAQVRLDTLKLEPGSFVDQTLRELHSDVLYSVETAEGHAGYIYCLLEHQSTADRMMAWRMMRYSMAVMDAHLKKGNDMLPVVVPLLFYQGTVRPYPYSTDWMDCFDAPALAREVYSRPWPLVDVSVMEDSDLQSHRRMALLELVQRDIRRRDAASLLRDVVKLIRIAGNTREQVEAVLCYIIYNGMTNGSGTPFSYEPFLYELAGEIPEYKELIMGTIAQQLKEEGIQQGLQQGLQQGIEQGIQQGIEQERLAAQQKLLETAWALLDNGVSLDVVIKSTGLSRETLEQPRH</sequence>
<organism evidence="3">
    <name type="scientific">Salmonella enterica</name>
    <name type="common">Salmonella choleraesuis</name>
    <dbReference type="NCBI Taxonomy" id="28901"/>
    <lineage>
        <taxon>Bacteria</taxon>
        <taxon>Pseudomonadati</taxon>
        <taxon>Pseudomonadota</taxon>
        <taxon>Gammaproteobacteria</taxon>
        <taxon>Enterobacterales</taxon>
        <taxon>Enterobacteriaceae</taxon>
        <taxon>Salmonella</taxon>
    </lineage>
</organism>
<dbReference type="Pfam" id="PF04754">
    <property type="entry name" value="Transposase_31"/>
    <property type="match status" value="1"/>
</dbReference>
<evidence type="ECO:0000256" key="1">
    <source>
        <dbReference type="ARBA" id="ARBA00009787"/>
    </source>
</evidence>
<protein>
    <submittedName>
        <fullName evidence="3">ISNCY family transposase</fullName>
    </submittedName>
</protein>
<dbReference type="AlphaFoldDB" id="A0A5U0Q4P8"/>
<reference evidence="3" key="1">
    <citation type="submission" date="2018-06" db="EMBL/GenBank/DDBJ databases">
        <authorList>
            <consortium name="PulseNet: The National Subtyping Network for Foodborne Disease Surveillance"/>
            <person name="Tarr C.L."/>
            <person name="Trees E."/>
            <person name="Katz L.S."/>
            <person name="Carleton-Romer H.A."/>
            <person name="Stroika S."/>
            <person name="Kucerova Z."/>
            <person name="Roache K.F."/>
            <person name="Sabol A.L."/>
            <person name="Besser J."/>
            <person name="Gerner-Smidt P."/>
        </authorList>
    </citation>
    <scope>NUCLEOTIDE SEQUENCE</scope>
    <source>
        <strain evidence="3">PNUSAS043090</strain>
    </source>
</reference>
<dbReference type="GO" id="GO:0006310">
    <property type="term" value="P:DNA recombination"/>
    <property type="evidence" value="ECO:0007669"/>
    <property type="project" value="TreeGrafter"/>
</dbReference>
<dbReference type="EMBL" id="AAGIQQ010000052">
    <property type="protein sequence ID" value="EBO4819292.1"/>
    <property type="molecule type" value="Genomic_DNA"/>
</dbReference>
<dbReference type="InterPro" id="IPR051699">
    <property type="entry name" value="Rpn/YhgA-like_nuclease"/>
</dbReference>
<gene>
    <name evidence="3" type="ORF">DOF42_23870</name>
</gene>
<dbReference type="PANTHER" id="PTHR34611">
    <property type="match status" value="1"/>
</dbReference>
<comment type="caution">
    <text evidence="3">The sequence shown here is derived from an EMBL/GenBank/DDBJ whole genome shotgun (WGS) entry which is preliminary data.</text>
</comment>